<keyword evidence="1" id="KW-0812">Transmembrane</keyword>
<dbReference type="EMBL" id="JAPXFL010000001">
    <property type="protein sequence ID" value="KAK9512699.1"/>
    <property type="molecule type" value="Genomic_DNA"/>
</dbReference>
<dbReference type="Proteomes" id="UP001461498">
    <property type="component" value="Unassembled WGS sequence"/>
</dbReference>
<dbReference type="PANTHER" id="PTHR11012">
    <property type="entry name" value="PROTEIN KINASE-LIKE DOMAIN-CONTAINING"/>
    <property type="match status" value="1"/>
</dbReference>
<evidence type="ECO:0000313" key="3">
    <source>
        <dbReference type="Proteomes" id="UP001461498"/>
    </source>
</evidence>
<comment type="caution">
    <text evidence="2">The sequence shown here is derived from an EMBL/GenBank/DDBJ whole genome shotgun (WGS) entry which is preliminary data.</text>
</comment>
<keyword evidence="3" id="KW-1185">Reference proteome</keyword>
<keyword evidence="1" id="KW-1133">Transmembrane helix</keyword>
<organism evidence="2 3">
    <name type="scientific">Rhynocoris fuscipes</name>
    <dbReference type="NCBI Taxonomy" id="488301"/>
    <lineage>
        <taxon>Eukaryota</taxon>
        <taxon>Metazoa</taxon>
        <taxon>Ecdysozoa</taxon>
        <taxon>Arthropoda</taxon>
        <taxon>Hexapoda</taxon>
        <taxon>Insecta</taxon>
        <taxon>Pterygota</taxon>
        <taxon>Neoptera</taxon>
        <taxon>Paraneoptera</taxon>
        <taxon>Hemiptera</taxon>
        <taxon>Heteroptera</taxon>
        <taxon>Panheteroptera</taxon>
        <taxon>Cimicomorpha</taxon>
        <taxon>Reduviidae</taxon>
        <taxon>Harpactorinae</taxon>
        <taxon>Harpactorini</taxon>
        <taxon>Rhynocoris</taxon>
    </lineage>
</organism>
<proteinExistence type="predicted"/>
<evidence type="ECO:0000313" key="2">
    <source>
        <dbReference type="EMBL" id="KAK9512699.1"/>
    </source>
</evidence>
<dbReference type="PANTHER" id="PTHR11012:SF56">
    <property type="entry name" value="CHK KINASE-LIKE DOMAIN-CONTAINING PROTEIN-RELATED"/>
    <property type="match status" value="1"/>
</dbReference>
<sequence length="245" mass="28264">MYSGFPIKVHHNTKLVVGRLSHLVMLRFISLFIFILVISLGSCVYVDQTEVENVLIQDDQRHATQQVITMDQEPAVLNITTEYSEQTRLTLEILQRDNHTCKRSVILKSIPETPALQKTIRQLDVFQNEIEIYRYAIPLMNEVCDNLNVTMEPLFVRALGYRPYDQVLIEDAECQLNYNLGDRWCGLEKEESFLAVKALGKFHAISIVANQNNHNKISSQFNQSVLEKHSEQFGDYLRSSIQKTC</sequence>
<keyword evidence="1" id="KW-0472">Membrane</keyword>
<feature type="transmembrane region" description="Helical" evidence="1">
    <location>
        <begin position="24"/>
        <end position="46"/>
    </location>
</feature>
<name>A0AAW1DQG9_9HEMI</name>
<dbReference type="AlphaFoldDB" id="A0AAW1DQG9"/>
<gene>
    <name evidence="2" type="ORF">O3M35_001070</name>
</gene>
<dbReference type="InterPro" id="IPR004119">
    <property type="entry name" value="EcKL"/>
</dbReference>
<reference evidence="2 3" key="1">
    <citation type="submission" date="2022-12" db="EMBL/GenBank/DDBJ databases">
        <title>Chromosome-level genome assembly of true bugs.</title>
        <authorList>
            <person name="Ma L."/>
            <person name="Li H."/>
        </authorList>
    </citation>
    <scope>NUCLEOTIDE SEQUENCE [LARGE SCALE GENOMIC DNA]</scope>
    <source>
        <strain evidence="2">Lab_2022b</strain>
    </source>
</reference>
<accession>A0AAW1DQG9</accession>
<dbReference type="Pfam" id="PF02958">
    <property type="entry name" value="EcKL"/>
    <property type="match status" value="1"/>
</dbReference>
<protein>
    <submittedName>
        <fullName evidence="2">Uncharacterized protein</fullName>
    </submittedName>
</protein>
<evidence type="ECO:0000256" key="1">
    <source>
        <dbReference type="SAM" id="Phobius"/>
    </source>
</evidence>